<dbReference type="SUPFAM" id="SSF52016">
    <property type="entry name" value="LeuD/IlvD-like"/>
    <property type="match status" value="1"/>
</dbReference>
<reference evidence="15 16" key="1">
    <citation type="submission" date="2014-02" db="EMBL/GenBank/DDBJ databases">
        <title>Comparative genomics and transcriptomics to identify genetic mechanisms underlying the emergence of carbapenem resistant Acinetobacter baumannii (CRAb).</title>
        <authorList>
            <person name="Harris A.D."/>
            <person name="Johnson K.J."/>
            <person name="George J."/>
            <person name="Shefchek K."/>
            <person name="Daugherty S.C."/>
            <person name="Parankush S."/>
            <person name="Sadzewicz L."/>
            <person name="Tallon L."/>
            <person name="Sengamalay N."/>
            <person name="Hazen T.H."/>
            <person name="Rasko D.A."/>
        </authorList>
    </citation>
    <scope>NUCLEOTIDE SEQUENCE [LARGE SCALE GENOMIC DNA]</scope>
    <source>
        <strain evidence="15 16">1295743</strain>
    </source>
</reference>
<dbReference type="FunFam" id="3.30.499.10:FF:000009">
    <property type="entry name" value="Aconitate hydratase"/>
    <property type="match status" value="1"/>
</dbReference>
<keyword evidence="5" id="KW-0816">Tricarboxylic acid cycle</keyword>
<keyword evidence="9 12" id="KW-0411">Iron-sulfur</keyword>
<keyword evidence="6" id="KW-0479">Metal-binding</keyword>
<keyword evidence="7" id="KW-0694">RNA-binding</keyword>
<dbReference type="InterPro" id="IPR015928">
    <property type="entry name" value="Aconitase/3IPM_dehydase_swvl"/>
</dbReference>
<dbReference type="Proteomes" id="UP000020595">
    <property type="component" value="Unassembled WGS sequence"/>
</dbReference>
<evidence type="ECO:0000256" key="10">
    <source>
        <dbReference type="ARBA" id="ARBA00023239"/>
    </source>
</evidence>
<dbReference type="Gene3D" id="6.10.190.10">
    <property type="match status" value="1"/>
</dbReference>
<comment type="cofactor">
    <cofactor evidence="1">
        <name>[4Fe-4S] cluster</name>
        <dbReference type="ChEBI" id="CHEBI:49883"/>
    </cofactor>
</comment>
<dbReference type="GO" id="GO:0046872">
    <property type="term" value="F:metal ion binding"/>
    <property type="evidence" value="ECO:0007669"/>
    <property type="project" value="UniProtKB-KW"/>
</dbReference>
<dbReference type="AlphaFoldDB" id="A0A009HLA5"/>
<dbReference type="FunFam" id="3.20.19.10:FF:000001">
    <property type="entry name" value="Aconitate hydratase"/>
    <property type="match status" value="1"/>
</dbReference>
<feature type="domain" description="Aconitase A/isopropylmalate dehydratase small subunit swivel" evidence="14">
    <location>
        <begin position="716"/>
        <end position="842"/>
    </location>
</feature>
<evidence type="ECO:0000256" key="11">
    <source>
        <dbReference type="ARBA" id="ARBA00023501"/>
    </source>
</evidence>
<dbReference type="CDD" id="cd01580">
    <property type="entry name" value="AcnA_IRP_Swivel"/>
    <property type="match status" value="1"/>
</dbReference>
<dbReference type="GO" id="GO:0006099">
    <property type="term" value="P:tricarboxylic acid cycle"/>
    <property type="evidence" value="ECO:0007669"/>
    <property type="project" value="UniProtKB-UniPathway"/>
</dbReference>
<evidence type="ECO:0000256" key="9">
    <source>
        <dbReference type="ARBA" id="ARBA00023014"/>
    </source>
</evidence>
<dbReference type="PROSITE" id="PS00450">
    <property type="entry name" value="ACONITASE_1"/>
    <property type="match status" value="1"/>
</dbReference>
<dbReference type="CDD" id="cd01586">
    <property type="entry name" value="AcnA_IRP"/>
    <property type="match status" value="1"/>
</dbReference>
<dbReference type="NCBIfam" id="NF009520">
    <property type="entry name" value="PRK12881.1"/>
    <property type="match status" value="1"/>
</dbReference>
<evidence type="ECO:0000256" key="3">
    <source>
        <dbReference type="ARBA" id="ARBA00007185"/>
    </source>
</evidence>
<evidence type="ECO:0000256" key="6">
    <source>
        <dbReference type="ARBA" id="ARBA00022723"/>
    </source>
</evidence>
<keyword evidence="4 12" id="KW-0004">4Fe-4S</keyword>
<evidence type="ECO:0000313" key="15">
    <source>
        <dbReference type="EMBL" id="EXB03830.1"/>
    </source>
</evidence>
<dbReference type="RefSeq" id="WP_024438115.1">
    <property type="nucleotide sequence ID" value="NZ_JEWH01000071.1"/>
</dbReference>
<comment type="pathway">
    <text evidence="2">Carbohydrate metabolism; tricarboxylic acid cycle; isocitrate from oxaloacetate: step 2/2.</text>
</comment>
<evidence type="ECO:0000256" key="5">
    <source>
        <dbReference type="ARBA" id="ARBA00022532"/>
    </source>
</evidence>
<dbReference type="Gene3D" id="3.20.19.10">
    <property type="entry name" value="Aconitase, domain 4"/>
    <property type="match status" value="1"/>
</dbReference>
<dbReference type="PATRIC" id="fig|1310613.3.peg.3553"/>
<keyword evidence="10 12" id="KW-0456">Lyase</keyword>
<dbReference type="InterPro" id="IPR015931">
    <property type="entry name" value="Acnase/IPM_dHydase_lsu_aba_1/3"/>
</dbReference>
<dbReference type="GO" id="GO:0003994">
    <property type="term" value="F:aconitate hydratase activity"/>
    <property type="evidence" value="ECO:0007669"/>
    <property type="project" value="UniProtKB-EC"/>
</dbReference>
<evidence type="ECO:0000256" key="1">
    <source>
        <dbReference type="ARBA" id="ARBA00001966"/>
    </source>
</evidence>
<evidence type="ECO:0000313" key="16">
    <source>
        <dbReference type="Proteomes" id="UP000020595"/>
    </source>
</evidence>
<keyword evidence="8 12" id="KW-0408">Iron</keyword>
<dbReference type="NCBIfam" id="TIGR01341">
    <property type="entry name" value="aconitase_1"/>
    <property type="match status" value="1"/>
</dbReference>
<dbReference type="InterPro" id="IPR006249">
    <property type="entry name" value="Aconitase/IRP2"/>
</dbReference>
<sequence length="918" mass="100138">MAKYSNINSFNALQTLTVGSSNYQIFSLTQAEKKLGDIAKLPKSLKVLLENLLRFEDQHSVKTEHIYALAEWLKTRTSDQEIQYRPARVLMQDFTGVPAVVDLAAMRAAMAEAGGDPEKINPLSPVDLVIDHSVMVDHFADDQAFEENVQIEMQRNGERYQFLRWGQSAFNNFSVVPPGTGICHQVNLEYLAQAVWLGEDDGQTFAFPDTLVGTDSHTTMINGLGVLGWGVGGIEAEAAMLGQPISMLIPEVIGFKLTGKLQEGITATDLVLTITQMLRQKGVVGKFVEFYGDGLADLPLADRATIANMAPEYGATCGFFPIDEVTLGYLKLTGRQSDRIALVEAYSKAQGLWRNPGDEPVFTDTLSLDMSKVQASLAGPKRPQDRVLLSEVPKTFNALMELTLKPAKEAKERLENEGGGGTAVEATKANIQHESPSCVIEGQEYPLNHGDVVISAITSCTNTSNPSVMLAAGLLAKKAIEKGLQRKPWVKSSLAPGSKVVTDYLLAAGLTPYLDELGYNLVGYGCTTCIGNSGPLPEPIEDAIQCHDLNVASVLSGNRNFEGRVHPLVKTNWLASPPLVVAYGLVGNIRTDLTTQPIGQGKDGQPVYLKDIWPSQAEIDAVLQKVNTDMFHKEYAAVFDGDESWQAIQIPKSKTYEWADDSTYIRHPPFFEGIGEPPKPIKNIEQARILAVLGDSVTTDHISPAGNIKKDSPAGRYLQEQGVEPKDFNSYGSRRGNHEVMMRGTFANIRIKNEMLGGEEGGNTIHVPSGEKLAIYDAAMRYQQEHTPLVIIAGKEYGTGSSRDWAAKGTNLLGVKAVIAESFERIHRSNLVGMGVLPLQFVDGQTRQSLNLTGHEVISIRGLSDGIQPHEILEVDVKGPNGVASHFNVLCRIDTLNEVEYFKAGGILHYVLRNLIAS</sequence>
<proteinExistence type="inferred from homology"/>
<evidence type="ECO:0000256" key="8">
    <source>
        <dbReference type="ARBA" id="ARBA00023004"/>
    </source>
</evidence>
<dbReference type="UniPathway" id="UPA00223">
    <property type="reaction ID" value="UER00718"/>
</dbReference>
<dbReference type="PROSITE" id="PS01244">
    <property type="entry name" value="ACONITASE_2"/>
    <property type="match status" value="1"/>
</dbReference>
<dbReference type="FunFam" id="3.30.499.10:FF:000002">
    <property type="entry name" value="Aconitate hydratase"/>
    <property type="match status" value="1"/>
</dbReference>
<dbReference type="PANTHER" id="PTHR11670">
    <property type="entry name" value="ACONITASE/IRON-RESPONSIVE ELEMENT FAMILY MEMBER"/>
    <property type="match status" value="1"/>
</dbReference>
<dbReference type="InterPro" id="IPR018136">
    <property type="entry name" value="Aconitase_4Fe-4S_BS"/>
</dbReference>
<protein>
    <recommendedName>
        <fullName evidence="12">Aconitate hydratase</fullName>
        <shortName evidence="12">Aconitase</shortName>
        <ecNumber evidence="12">4.2.1.3</ecNumber>
    </recommendedName>
</protein>
<evidence type="ECO:0000256" key="12">
    <source>
        <dbReference type="RuleBase" id="RU361275"/>
    </source>
</evidence>
<evidence type="ECO:0000256" key="2">
    <source>
        <dbReference type="ARBA" id="ARBA00004717"/>
    </source>
</evidence>
<evidence type="ECO:0000259" key="14">
    <source>
        <dbReference type="Pfam" id="PF00694"/>
    </source>
</evidence>
<evidence type="ECO:0000256" key="4">
    <source>
        <dbReference type="ARBA" id="ARBA00022485"/>
    </source>
</evidence>
<dbReference type="GO" id="GO:0003723">
    <property type="term" value="F:RNA binding"/>
    <property type="evidence" value="ECO:0007669"/>
    <property type="project" value="UniProtKB-KW"/>
</dbReference>
<dbReference type="Gene3D" id="3.30.499.10">
    <property type="entry name" value="Aconitase, domain 3"/>
    <property type="match status" value="2"/>
</dbReference>
<evidence type="ECO:0000256" key="7">
    <source>
        <dbReference type="ARBA" id="ARBA00022884"/>
    </source>
</evidence>
<dbReference type="NCBIfam" id="NF006757">
    <property type="entry name" value="PRK09277.1"/>
    <property type="match status" value="1"/>
</dbReference>
<dbReference type="InterPro" id="IPR001030">
    <property type="entry name" value="Acoase/IPM_deHydtase_lsu_aba"/>
</dbReference>
<comment type="function">
    <text evidence="12">Catalyzes the isomerization of citrate to isocitrate via cis-aconitate.</text>
</comment>
<dbReference type="PRINTS" id="PR00415">
    <property type="entry name" value="ACONITASE"/>
</dbReference>
<name>A0A009HLA5_ACIB9</name>
<gene>
    <name evidence="15" type="primary">acnA</name>
    <name evidence="15" type="ORF">J512_3713</name>
</gene>
<accession>A0A009HLA5</accession>
<dbReference type="InterPro" id="IPR044137">
    <property type="entry name" value="AcnA_IRP_Swivel"/>
</dbReference>
<dbReference type="EC" id="4.2.1.3" evidence="12"/>
<comment type="caution">
    <text evidence="15">The sequence shown here is derived from an EMBL/GenBank/DDBJ whole genome shotgun (WGS) entry which is preliminary data.</text>
</comment>
<dbReference type="InterPro" id="IPR000573">
    <property type="entry name" value="AconitaseA/IPMdHydase_ssu_swvl"/>
</dbReference>
<comment type="similarity">
    <text evidence="3 12">Belongs to the aconitase/IPM isomerase family.</text>
</comment>
<comment type="catalytic activity">
    <reaction evidence="11 12">
        <text>citrate = D-threo-isocitrate</text>
        <dbReference type="Rhea" id="RHEA:10336"/>
        <dbReference type="ChEBI" id="CHEBI:15562"/>
        <dbReference type="ChEBI" id="CHEBI:16947"/>
        <dbReference type="EC" id="4.2.1.3"/>
    </reaction>
</comment>
<dbReference type="SUPFAM" id="SSF53732">
    <property type="entry name" value="Aconitase iron-sulfur domain"/>
    <property type="match status" value="1"/>
</dbReference>
<dbReference type="GO" id="GO:0051539">
    <property type="term" value="F:4 iron, 4 sulfur cluster binding"/>
    <property type="evidence" value="ECO:0007669"/>
    <property type="project" value="UniProtKB-KW"/>
</dbReference>
<dbReference type="Pfam" id="PF00694">
    <property type="entry name" value="Aconitase_C"/>
    <property type="match status" value="1"/>
</dbReference>
<organism evidence="15 16">
    <name type="scientific">Acinetobacter baumannii (strain 1295743)</name>
    <dbReference type="NCBI Taxonomy" id="1310613"/>
    <lineage>
        <taxon>Bacteria</taxon>
        <taxon>Pseudomonadati</taxon>
        <taxon>Pseudomonadota</taxon>
        <taxon>Gammaproteobacteria</taxon>
        <taxon>Moraxellales</taxon>
        <taxon>Moraxellaceae</taxon>
        <taxon>Acinetobacter</taxon>
        <taxon>Acinetobacter calcoaceticus/baumannii complex</taxon>
    </lineage>
</organism>
<feature type="domain" description="Aconitase/3-isopropylmalate dehydratase large subunit alpha/beta/alpha" evidence="13">
    <location>
        <begin position="78"/>
        <end position="587"/>
    </location>
</feature>
<dbReference type="Pfam" id="PF00330">
    <property type="entry name" value="Aconitase"/>
    <property type="match status" value="1"/>
</dbReference>
<evidence type="ECO:0000259" key="13">
    <source>
        <dbReference type="Pfam" id="PF00330"/>
    </source>
</evidence>
<dbReference type="EMBL" id="JEWH01000071">
    <property type="protein sequence ID" value="EXB03830.1"/>
    <property type="molecule type" value="Genomic_DNA"/>
</dbReference>
<dbReference type="InterPro" id="IPR036008">
    <property type="entry name" value="Aconitase_4Fe-4S_dom"/>
</dbReference>